<protein>
    <submittedName>
        <fullName evidence="1">Uncharacterized protein</fullName>
    </submittedName>
</protein>
<reference evidence="2" key="2">
    <citation type="submission" date="2024-04" db="EMBL/GenBank/DDBJ databases">
        <authorList>
            <person name="Chen Y."/>
            <person name="Shah S."/>
            <person name="Dougan E. K."/>
            <person name="Thang M."/>
            <person name="Chan C."/>
        </authorList>
    </citation>
    <scope>NUCLEOTIDE SEQUENCE [LARGE SCALE GENOMIC DNA]</scope>
</reference>
<proteinExistence type="predicted"/>
<evidence type="ECO:0000313" key="2">
    <source>
        <dbReference type="EMBL" id="CAL1157260.1"/>
    </source>
</evidence>
<accession>A0A9P1D6J6</accession>
<dbReference type="EMBL" id="CAMXCT010003335">
    <property type="protein sequence ID" value="CAI4003885.1"/>
    <property type="molecule type" value="Genomic_DNA"/>
</dbReference>
<dbReference type="EMBL" id="CAMXCT020003335">
    <property type="protein sequence ID" value="CAL1157260.1"/>
    <property type="molecule type" value="Genomic_DNA"/>
</dbReference>
<reference evidence="1" key="1">
    <citation type="submission" date="2022-10" db="EMBL/GenBank/DDBJ databases">
        <authorList>
            <person name="Chen Y."/>
            <person name="Dougan E. K."/>
            <person name="Chan C."/>
            <person name="Rhodes N."/>
            <person name="Thang M."/>
        </authorList>
    </citation>
    <scope>NUCLEOTIDE SEQUENCE</scope>
</reference>
<evidence type="ECO:0000313" key="1">
    <source>
        <dbReference type="EMBL" id="CAI4003885.1"/>
    </source>
</evidence>
<dbReference type="Proteomes" id="UP001152797">
    <property type="component" value="Unassembled WGS sequence"/>
</dbReference>
<sequence length="139" mass="15925">MDVEGLAKEWDAIEEVRERLRAGKKLYDHPLDQKWAEPNRANCVANAAALKPVLTRLREDPKHTLPYLEPLSAEIMAFYKKAKAVVSDDKVIYKTAVETKKLAGFVKRRSNPTRQEFTKDVKFHELLLLYDPSLKDTGS</sequence>
<gene>
    <name evidence="1" type="ORF">C1SCF055_LOCUS29713</name>
</gene>
<organism evidence="1">
    <name type="scientific">Cladocopium goreaui</name>
    <dbReference type="NCBI Taxonomy" id="2562237"/>
    <lineage>
        <taxon>Eukaryota</taxon>
        <taxon>Sar</taxon>
        <taxon>Alveolata</taxon>
        <taxon>Dinophyceae</taxon>
        <taxon>Suessiales</taxon>
        <taxon>Symbiodiniaceae</taxon>
        <taxon>Cladocopium</taxon>
    </lineage>
</organism>
<dbReference type="AlphaFoldDB" id="A0A9P1D6J6"/>
<keyword evidence="3" id="KW-1185">Reference proteome</keyword>
<dbReference type="EMBL" id="CAMXCT030003335">
    <property type="protein sequence ID" value="CAL4791197.1"/>
    <property type="molecule type" value="Genomic_DNA"/>
</dbReference>
<evidence type="ECO:0000313" key="3">
    <source>
        <dbReference type="Proteomes" id="UP001152797"/>
    </source>
</evidence>
<name>A0A9P1D6J6_9DINO</name>
<dbReference type="OrthoDB" id="446582at2759"/>
<comment type="caution">
    <text evidence="1">The sequence shown here is derived from an EMBL/GenBank/DDBJ whole genome shotgun (WGS) entry which is preliminary data.</text>
</comment>